<dbReference type="GeneID" id="54363338"/>
<reference evidence="3" key="3">
    <citation type="submission" date="2025-08" db="UniProtKB">
        <authorList>
            <consortium name="RefSeq"/>
        </authorList>
    </citation>
    <scope>IDENTIFICATION</scope>
    <source>
        <strain evidence="3">CBS 342.82</strain>
    </source>
</reference>
<evidence type="ECO:0000313" key="2">
    <source>
        <dbReference type="Proteomes" id="UP000504637"/>
    </source>
</evidence>
<feature type="compositionally biased region" description="Polar residues" evidence="1">
    <location>
        <begin position="60"/>
        <end position="74"/>
    </location>
</feature>
<keyword evidence="2" id="KW-1185">Reference proteome</keyword>
<accession>A0A6J3LYK0</accession>
<feature type="compositionally biased region" description="Basic residues" evidence="1">
    <location>
        <begin position="49"/>
        <end position="59"/>
    </location>
</feature>
<evidence type="ECO:0000313" key="3">
    <source>
        <dbReference type="RefSeq" id="XP_033457415.1"/>
    </source>
</evidence>
<evidence type="ECO:0000256" key="1">
    <source>
        <dbReference type="SAM" id="MobiDB-lite"/>
    </source>
</evidence>
<protein>
    <submittedName>
        <fullName evidence="3">Uncharacterized protein</fullName>
    </submittedName>
</protein>
<gene>
    <name evidence="3" type="ORF">K489DRAFT_383182</name>
</gene>
<dbReference type="OrthoDB" id="4187154at2759"/>
<sequence>MPADRTTNDPPKLAHKLAVGASPAAMRVPNGIKTIEMCAVDLDLRLSRSSKKKQPKQRTKGVSQSSEILHSSPTYVLENGSRYSNDSPADNFTELSIRTQRQHETDLRTSLHDDDLLFSDEYDAWSDLTAMECKAPSSPGILLPLERRPTMTYSDNAAELDSMLTLLDAAVQFATAKSPTHVAMGLRVVARESFRTLAEVAPAIWTPNCCRDLANRAMFLPTVDHALNGIGGAHARSDTLRAKMAEVQRRTRTGHNHPDSSDMHHSKAHLEGSSVATRLWRVLQHTFLDGEGANDLRSLKEAVSRLFAEDEDLMGLDWDLRFDNHNDAVMNNGSLYLNTIPEFSEDDMLATWEEDRLSQMNFNDEPFVADEACKSSVKFCNTSNVHLQREGLDSPVWSPCELVNPPALSMHIGHPLHVDLTSWAVSTHGWEELLDF</sequence>
<name>A0A6J3LYK0_9PEZI</name>
<proteinExistence type="predicted"/>
<feature type="compositionally biased region" description="Polar residues" evidence="1">
    <location>
        <begin position="81"/>
        <end position="91"/>
    </location>
</feature>
<feature type="region of interest" description="Disordered" evidence="1">
    <location>
        <begin position="49"/>
        <end position="91"/>
    </location>
</feature>
<dbReference type="RefSeq" id="XP_033457415.1">
    <property type="nucleotide sequence ID" value="XM_033605538.1"/>
</dbReference>
<reference evidence="3" key="1">
    <citation type="submission" date="2020-01" db="EMBL/GenBank/DDBJ databases">
        <authorList>
            <consortium name="DOE Joint Genome Institute"/>
            <person name="Haridas S."/>
            <person name="Albert R."/>
            <person name="Binder M."/>
            <person name="Bloem J."/>
            <person name="Labutti K."/>
            <person name="Salamov A."/>
            <person name="Andreopoulos B."/>
            <person name="Baker S.E."/>
            <person name="Barry K."/>
            <person name="Bills G."/>
            <person name="Bluhm B.H."/>
            <person name="Cannon C."/>
            <person name="Castanera R."/>
            <person name="Culley D.E."/>
            <person name="Daum C."/>
            <person name="Ezra D."/>
            <person name="Gonzalez J.B."/>
            <person name="Henrissat B."/>
            <person name="Kuo A."/>
            <person name="Liang C."/>
            <person name="Lipzen A."/>
            <person name="Lutzoni F."/>
            <person name="Magnuson J."/>
            <person name="Mondo S."/>
            <person name="Nolan M."/>
            <person name="Ohm R."/>
            <person name="Pangilinan J."/>
            <person name="Park H.-J."/>
            <person name="Ramirez L."/>
            <person name="Alfaro M."/>
            <person name="Sun H."/>
            <person name="Tritt A."/>
            <person name="Yoshinaga Y."/>
            <person name="Zwiers L.-H."/>
            <person name="Turgeon B.G."/>
            <person name="Goodwin S.B."/>
            <person name="Spatafora J.W."/>
            <person name="Crous P.W."/>
            <person name="Grigoriev I.V."/>
        </authorList>
    </citation>
    <scope>NUCLEOTIDE SEQUENCE</scope>
    <source>
        <strain evidence="3">CBS 342.82</strain>
    </source>
</reference>
<dbReference type="AlphaFoldDB" id="A0A6J3LYK0"/>
<organism evidence="3">
    <name type="scientific">Dissoconium aciculare CBS 342.82</name>
    <dbReference type="NCBI Taxonomy" id="1314786"/>
    <lineage>
        <taxon>Eukaryota</taxon>
        <taxon>Fungi</taxon>
        <taxon>Dikarya</taxon>
        <taxon>Ascomycota</taxon>
        <taxon>Pezizomycotina</taxon>
        <taxon>Dothideomycetes</taxon>
        <taxon>Dothideomycetidae</taxon>
        <taxon>Mycosphaerellales</taxon>
        <taxon>Dissoconiaceae</taxon>
        <taxon>Dissoconium</taxon>
    </lineage>
</organism>
<reference evidence="3" key="2">
    <citation type="submission" date="2020-04" db="EMBL/GenBank/DDBJ databases">
        <authorList>
            <consortium name="NCBI Genome Project"/>
        </authorList>
    </citation>
    <scope>NUCLEOTIDE SEQUENCE</scope>
    <source>
        <strain evidence="3">CBS 342.82</strain>
    </source>
</reference>
<dbReference type="Proteomes" id="UP000504637">
    <property type="component" value="Unplaced"/>
</dbReference>